<name>A0A7G9UZ58_9CAUD</name>
<evidence type="ECO:0000313" key="2">
    <source>
        <dbReference type="Proteomes" id="UP000516151"/>
    </source>
</evidence>
<dbReference type="EMBL" id="MT684598">
    <property type="protein sequence ID" value="QNN99313.1"/>
    <property type="molecule type" value="Genomic_DNA"/>
</dbReference>
<reference evidence="1 2" key="1">
    <citation type="submission" date="2020-06" db="EMBL/GenBank/DDBJ databases">
        <authorList>
            <person name="Arora M.N."/>
            <person name="Dalling M.T."/>
            <person name="Dawson S.P.M."/>
            <person name="Elia S.N."/>
            <person name="Burke B."/>
            <person name="Shaffer C.D."/>
            <person name="Weston-Hafer K.A."/>
            <person name="Garlena R.A."/>
            <person name="Russell D.A."/>
            <person name="Pope W.H."/>
            <person name="Jacobs-Sera D."/>
            <person name="Hatfull G.F."/>
        </authorList>
    </citation>
    <scope>NUCLEOTIDE SEQUENCE [LARGE SCALE GENOMIC DNA]</scope>
</reference>
<proteinExistence type="predicted"/>
<dbReference type="KEGG" id="vg:77927536"/>
<protein>
    <submittedName>
        <fullName evidence="1">Uncharacterized protein</fullName>
    </submittedName>
</protein>
<keyword evidence="2" id="KW-1185">Reference proteome</keyword>
<evidence type="ECO:0000313" key="1">
    <source>
        <dbReference type="EMBL" id="QNN99313.1"/>
    </source>
</evidence>
<organism evidence="1 2">
    <name type="scientific">Streptomyces phage Faust</name>
    <dbReference type="NCBI Taxonomy" id="2767565"/>
    <lineage>
        <taxon>Viruses</taxon>
        <taxon>Duplodnaviria</taxon>
        <taxon>Heunggongvirae</taxon>
        <taxon>Uroviricota</taxon>
        <taxon>Caudoviricetes</taxon>
        <taxon>Stanwilliamsviridae</taxon>
        <taxon>Loccivirinae</taxon>
        <taxon>Faustvirus</taxon>
        <taxon>Faustvirus faust</taxon>
    </lineage>
</organism>
<sequence length="122" mass="14122">MSHGKVVCKCGKVLMQCRCMKGHENVTYTDKCEHEWWTELENELDSQYDVASYWDKKHRYLEVDLSAGRHKLEVSLTNVYGFVVSLVILDETGGVMVEKDLYSCVKREDLADTIHSVHTSYE</sequence>
<dbReference type="GeneID" id="77927536"/>
<gene>
    <name evidence="1" type="primary">241</name>
    <name evidence="1" type="ORF">SEA_FAUST_241</name>
</gene>
<dbReference type="RefSeq" id="YP_010651820.1">
    <property type="nucleotide sequence ID" value="NC_070783.1"/>
</dbReference>
<dbReference type="Proteomes" id="UP000516151">
    <property type="component" value="Segment"/>
</dbReference>
<accession>A0A7G9UZ58</accession>